<comment type="catalytic activity">
    <reaction evidence="8">
        <text>2'-deoxyguanosine + phosphate = 2-deoxy-alpha-D-ribose 1-phosphate + guanine</text>
        <dbReference type="Rhea" id="RHEA:27738"/>
        <dbReference type="ChEBI" id="CHEBI:16235"/>
        <dbReference type="ChEBI" id="CHEBI:17172"/>
        <dbReference type="ChEBI" id="CHEBI:43474"/>
        <dbReference type="ChEBI" id="CHEBI:57259"/>
        <dbReference type="EC" id="2.4.2.1"/>
    </reaction>
</comment>
<dbReference type="PIRSF" id="PIRSF000477">
    <property type="entry name" value="PurNPase"/>
    <property type="match status" value="1"/>
</dbReference>
<dbReference type="Pfam" id="PF01048">
    <property type="entry name" value="PNP_UDP_1"/>
    <property type="match status" value="1"/>
</dbReference>
<evidence type="ECO:0000256" key="8">
    <source>
        <dbReference type="ARBA" id="ARBA00023929"/>
    </source>
</evidence>
<reference evidence="14" key="1">
    <citation type="submission" date="2014-07" db="EMBL/GenBank/DDBJ databases">
        <authorList>
            <person name="Martin A.A"/>
            <person name="De Silva N."/>
        </authorList>
    </citation>
    <scope>NUCLEOTIDE SEQUENCE</scope>
</reference>
<evidence type="ECO:0000256" key="9">
    <source>
        <dbReference type="ARBA" id="ARBA00023950"/>
    </source>
</evidence>
<dbReference type="AlphaFoldDB" id="A0A0K0G4J3"/>
<dbReference type="STRING" id="75913.A0A0K0G4J3"/>
<comment type="similarity">
    <text evidence="2 11">Belongs to the PNP/MTAP phosphorylase family.</text>
</comment>
<dbReference type="CDD" id="cd09009">
    <property type="entry name" value="PNP-EcPNPII_like"/>
    <property type="match status" value="1"/>
</dbReference>
<dbReference type="GO" id="GO:0047975">
    <property type="term" value="F:guanosine phosphorylase activity"/>
    <property type="evidence" value="ECO:0007669"/>
    <property type="project" value="RHEA"/>
</dbReference>
<evidence type="ECO:0000256" key="6">
    <source>
        <dbReference type="ARBA" id="ARBA00022679"/>
    </source>
</evidence>
<dbReference type="SUPFAM" id="SSF53167">
    <property type="entry name" value="Purine and uridine phosphorylases"/>
    <property type="match status" value="1"/>
</dbReference>
<feature type="binding site" evidence="12">
    <location>
        <position position="141"/>
    </location>
    <ligand>
        <name>phosphate</name>
        <dbReference type="ChEBI" id="CHEBI:43474"/>
    </ligand>
</feature>
<dbReference type="Gene3D" id="3.40.50.1580">
    <property type="entry name" value="Nucleoside phosphorylase domain"/>
    <property type="match status" value="1"/>
</dbReference>
<dbReference type="GO" id="GO:0004731">
    <property type="term" value="F:purine-nucleoside phosphorylase activity"/>
    <property type="evidence" value="ECO:0007669"/>
    <property type="project" value="UniProtKB-EC"/>
</dbReference>
<dbReference type="NCBIfam" id="NF006054">
    <property type="entry name" value="PRK08202.1"/>
    <property type="match status" value="1"/>
</dbReference>
<feature type="binding site" evidence="12">
    <location>
        <begin position="108"/>
        <end position="110"/>
    </location>
    <ligand>
        <name>phosphate</name>
        <dbReference type="ChEBI" id="CHEBI:43474"/>
    </ligand>
</feature>
<feature type="binding site" evidence="12">
    <location>
        <position position="88"/>
    </location>
    <ligand>
        <name>phosphate</name>
        <dbReference type="ChEBI" id="CHEBI:43474"/>
    </ligand>
</feature>
<feature type="binding site" evidence="12">
    <location>
        <position position="243"/>
    </location>
    <ligand>
        <name>a purine D-ribonucleoside</name>
        <dbReference type="ChEBI" id="CHEBI:142355"/>
    </ligand>
</feature>
<evidence type="ECO:0000313" key="14">
    <source>
        <dbReference type="Proteomes" id="UP000035680"/>
    </source>
</evidence>
<comment type="catalytic activity">
    <reaction evidence="10">
        <text>guanosine + phosphate = alpha-D-ribose 1-phosphate + guanine</text>
        <dbReference type="Rhea" id="RHEA:13233"/>
        <dbReference type="ChEBI" id="CHEBI:16235"/>
        <dbReference type="ChEBI" id="CHEBI:16750"/>
        <dbReference type="ChEBI" id="CHEBI:43474"/>
        <dbReference type="ChEBI" id="CHEBI:57720"/>
        <dbReference type="EC" id="2.4.2.1"/>
    </reaction>
</comment>
<comment type="catalytic activity">
    <reaction evidence="9">
        <text>2'-deoxyinosine + phosphate = 2-deoxy-alpha-D-ribose 1-phosphate + hypoxanthine</text>
        <dbReference type="Rhea" id="RHEA:27750"/>
        <dbReference type="ChEBI" id="CHEBI:17368"/>
        <dbReference type="ChEBI" id="CHEBI:28997"/>
        <dbReference type="ChEBI" id="CHEBI:43474"/>
        <dbReference type="ChEBI" id="CHEBI:57259"/>
        <dbReference type="EC" id="2.4.2.1"/>
    </reaction>
</comment>
<evidence type="ECO:0000256" key="10">
    <source>
        <dbReference type="ARBA" id="ARBA00023970"/>
    </source>
</evidence>
<evidence type="ECO:0000256" key="5">
    <source>
        <dbReference type="ARBA" id="ARBA00022676"/>
    </source>
</evidence>
<keyword evidence="14" id="KW-1185">Reference proteome</keyword>
<feature type="binding site" evidence="12">
    <location>
        <position position="224"/>
    </location>
    <ligand>
        <name>a purine D-ribonucleoside</name>
        <dbReference type="ChEBI" id="CHEBI:142355"/>
    </ligand>
</feature>
<dbReference type="NCBIfam" id="TIGR01700">
    <property type="entry name" value="PNPH"/>
    <property type="match status" value="1"/>
</dbReference>
<evidence type="ECO:0000256" key="12">
    <source>
        <dbReference type="PIRSR" id="PIRSR000477-2"/>
    </source>
</evidence>
<proteinExistence type="inferred from homology"/>
<accession>A0A0K0G4J3</accession>
<evidence type="ECO:0000256" key="3">
    <source>
        <dbReference type="ARBA" id="ARBA00011886"/>
    </source>
</evidence>
<comment type="catalytic activity">
    <reaction evidence="7">
        <text>inosine + phosphate = alpha-D-ribose 1-phosphate + hypoxanthine</text>
        <dbReference type="Rhea" id="RHEA:27646"/>
        <dbReference type="ChEBI" id="CHEBI:17368"/>
        <dbReference type="ChEBI" id="CHEBI:17596"/>
        <dbReference type="ChEBI" id="CHEBI:43474"/>
        <dbReference type="ChEBI" id="CHEBI:57720"/>
        <dbReference type="EC" id="2.4.2.1"/>
    </reaction>
</comment>
<sequence>MSLESDTTKGSNEILNNSVLRREFDPRNYDHVYELAQYILKIAKLPKVPSMGIICGSGLGDIAEILTEKIVIPYSNIPGFPTTNIPGHKGNLVFGNMGNKYVACVQGRFHAYEHDMNMALCTTPVRILALLGCKGIIVSNAAGGIPDKVTYGDLMLVKDHIFIPGLTGLSPLVGLHDSRFGPTFVSVHDAYDREFRAVAKNVAKRINLHLPEGILVMSGGPQYETPSEVRLYQTLGANALGMSTAHEVTVARQCGLRCLAFSLITNVCNLEVDGAVEVCHEEVLEMSKKAGKTACKFVYEIVNDLIL</sequence>
<dbReference type="PANTHER" id="PTHR11904">
    <property type="entry name" value="METHYLTHIOADENOSINE/PURINE NUCLEOSIDE PHOSPHORYLASE"/>
    <property type="match status" value="1"/>
</dbReference>
<evidence type="ECO:0000256" key="2">
    <source>
        <dbReference type="ARBA" id="ARBA00006751"/>
    </source>
</evidence>
<dbReference type="PANTHER" id="PTHR11904:SF9">
    <property type="entry name" value="PURINE NUCLEOSIDE PHOSPHORYLASE-RELATED"/>
    <property type="match status" value="1"/>
</dbReference>
<dbReference type="EC" id="2.4.2.1" evidence="3 11"/>
<evidence type="ECO:0000256" key="1">
    <source>
        <dbReference type="ARBA" id="ARBA00005058"/>
    </source>
</evidence>
<evidence type="ECO:0000259" key="13">
    <source>
        <dbReference type="Pfam" id="PF01048"/>
    </source>
</evidence>
<comment type="function">
    <text evidence="11">The purine nucleoside phosphorylases catalyze the phosphorolytic breakdown of the N-glycosidic bond in the beta-(deoxy)ribonucleoside molecules, with the formation of the corresponding free purine bases and pentose-1-phosphate.</text>
</comment>
<feature type="binding site" evidence="12">
    <location>
        <position position="266"/>
    </location>
    <ligand>
        <name>a purine D-ribonucleoside</name>
        <dbReference type="ChEBI" id="CHEBI:142355"/>
    </ligand>
</feature>
<dbReference type="InterPro" id="IPR035994">
    <property type="entry name" value="Nucleoside_phosphorylase_sf"/>
</dbReference>
<keyword evidence="6 11" id="KW-0808">Transferase</keyword>
<dbReference type="UniPathway" id="UPA00606"/>
<feature type="domain" description="Nucleoside phosphorylase" evidence="13">
    <location>
        <begin position="51"/>
        <end position="302"/>
    </location>
</feature>
<protein>
    <recommendedName>
        <fullName evidence="4 11">Purine nucleoside phosphorylase</fullName>
        <ecNumber evidence="3 11">2.4.2.1</ecNumber>
    </recommendedName>
    <alternativeName>
        <fullName evidence="11">Inosine-guanosine phosphorylase</fullName>
    </alternativeName>
</protein>
<dbReference type="GO" id="GO:0009116">
    <property type="term" value="P:nucleoside metabolic process"/>
    <property type="evidence" value="ECO:0007669"/>
    <property type="project" value="InterPro"/>
</dbReference>
<reference evidence="15" key="2">
    <citation type="submission" date="2015-08" db="UniProtKB">
        <authorList>
            <consortium name="WormBaseParasite"/>
        </authorList>
    </citation>
    <scope>IDENTIFICATION</scope>
</reference>
<dbReference type="InterPro" id="IPR000845">
    <property type="entry name" value="Nucleoside_phosphorylase_d"/>
</dbReference>
<dbReference type="InterPro" id="IPR011268">
    <property type="entry name" value="Purine_phosphorylase"/>
</dbReference>
<dbReference type="Proteomes" id="UP000035680">
    <property type="component" value="Unassembled WGS sequence"/>
</dbReference>
<name>A0A0K0G4J3_STRVS</name>
<dbReference type="GO" id="GO:0005737">
    <property type="term" value="C:cytoplasm"/>
    <property type="evidence" value="ECO:0007669"/>
    <property type="project" value="TreeGrafter"/>
</dbReference>
<organism evidence="14 15">
    <name type="scientific">Strongyloides venezuelensis</name>
    <name type="common">Threadworm</name>
    <dbReference type="NCBI Taxonomy" id="75913"/>
    <lineage>
        <taxon>Eukaryota</taxon>
        <taxon>Metazoa</taxon>
        <taxon>Ecdysozoa</taxon>
        <taxon>Nematoda</taxon>
        <taxon>Chromadorea</taxon>
        <taxon>Rhabditida</taxon>
        <taxon>Tylenchina</taxon>
        <taxon>Panagrolaimomorpha</taxon>
        <taxon>Strongyloidoidea</taxon>
        <taxon>Strongyloididae</taxon>
        <taxon>Strongyloides</taxon>
    </lineage>
</organism>
<evidence type="ECO:0000256" key="7">
    <source>
        <dbReference type="ARBA" id="ARBA00023918"/>
    </source>
</evidence>
<comment type="pathway">
    <text evidence="1 11">Purine metabolism; purine nucleoside salvage.</text>
</comment>
<keyword evidence="5 11" id="KW-0328">Glycosyltransferase</keyword>
<evidence type="ECO:0000256" key="11">
    <source>
        <dbReference type="PIRNR" id="PIRNR000477"/>
    </source>
</evidence>
<evidence type="ECO:0000256" key="4">
    <source>
        <dbReference type="ARBA" id="ARBA00013834"/>
    </source>
</evidence>
<dbReference type="NCBIfam" id="TIGR01697">
    <property type="entry name" value="PNPH-PUNA-XAPA"/>
    <property type="match status" value="1"/>
</dbReference>
<dbReference type="InterPro" id="IPR011270">
    <property type="entry name" value="Pur_Nuc_Pase_Ino/Guo-sp"/>
</dbReference>
<feature type="binding site" evidence="12">
    <location>
        <position position="57"/>
    </location>
    <ligand>
        <name>phosphate</name>
        <dbReference type="ChEBI" id="CHEBI:43474"/>
    </ligand>
</feature>
<dbReference type="WBParaSite" id="SVE_1965400.1">
    <property type="protein sequence ID" value="SVE_1965400.1"/>
    <property type="gene ID" value="SVE_1965400"/>
</dbReference>
<evidence type="ECO:0000313" key="15">
    <source>
        <dbReference type="WBParaSite" id="SVE_1965400.1"/>
    </source>
</evidence>